<gene>
    <name evidence="4" type="ORF">SDC9_62831</name>
</gene>
<dbReference type="GO" id="GO:0006313">
    <property type="term" value="P:DNA transposition"/>
    <property type="evidence" value="ECO:0007669"/>
    <property type="project" value="InterPro"/>
</dbReference>
<feature type="domain" description="Transposase InsH N-terminal" evidence="3">
    <location>
        <begin position="19"/>
        <end position="113"/>
    </location>
</feature>
<dbReference type="PANTHER" id="PTHR35604:SF2">
    <property type="entry name" value="TRANSPOSASE INSH FOR INSERTION SEQUENCE ELEMENT IS5A-RELATED"/>
    <property type="match status" value="1"/>
</dbReference>
<name>A0A644XKT4_9ZZZZ</name>
<comment type="caution">
    <text evidence="4">The sequence shown here is derived from an EMBL/GenBank/DDBJ whole genome shotgun (WGS) entry which is preliminary data.</text>
</comment>
<evidence type="ECO:0000259" key="2">
    <source>
        <dbReference type="Pfam" id="PF01609"/>
    </source>
</evidence>
<proteinExistence type="predicted"/>
<feature type="region of interest" description="Disordered" evidence="1">
    <location>
        <begin position="184"/>
        <end position="227"/>
    </location>
</feature>
<organism evidence="4">
    <name type="scientific">bioreactor metagenome</name>
    <dbReference type="NCBI Taxonomy" id="1076179"/>
    <lineage>
        <taxon>unclassified sequences</taxon>
        <taxon>metagenomes</taxon>
        <taxon>ecological metagenomes</taxon>
    </lineage>
</organism>
<dbReference type="Pfam" id="PF05598">
    <property type="entry name" value="DUF772"/>
    <property type="match status" value="1"/>
</dbReference>
<feature type="compositionally biased region" description="Basic and acidic residues" evidence="1">
    <location>
        <begin position="184"/>
        <end position="193"/>
    </location>
</feature>
<dbReference type="GO" id="GO:0003677">
    <property type="term" value="F:DNA binding"/>
    <property type="evidence" value="ECO:0007669"/>
    <property type="project" value="InterPro"/>
</dbReference>
<evidence type="ECO:0000313" key="4">
    <source>
        <dbReference type="EMBL" id="MPM16451.1"/>
    </source>
</evidence>
<sequence>MGMLERGKMERGIIEIVDTESLVPQNHLLRKIDAAVDWSQLYDMVGPLYSEDNGRPSVDPVVLVKMVLIQHLYGLPSLRRTADEISGSIYYRWFLGYTLQEETPHFSTLSYNFRHRFTAETVDQIFAWILEEVAQAGYLSARAVFIDGTHIKASANTKKQVKSEIPITSKRYVQELMEEVNADREAHEKRPFDDGDQPPAPPKKPSDNTSRKKLARRKKGKTRTVTKSVTDPDCGLFVKGSHKRQFAYEAHTACDTNGFMLNTVVTPGNVHDSVAFDDVYERLSQHFPRLRPLLPIRPTRRPISARRYLMTSEFFPQPTSACRP</sequence>
<dbReference type="EMBL" id="VSSQ01002613">
    <property type="protein sequence ID" value="MPM16451.1"/>
    <property type="molecule type" value="Genomic_DNA"/>
</dbReference>
<accession>A0A644XKT4</accession>
<dbReference type="AlphaFoldDB" id="A0A644XKT4"/>
<protein>
    <submittedName>
        <fullName evidence="4">IS1182 family transposase ISBpu1</fullName>
    </submittedName>
</protein>
<dbReference type="InterPro" id="IPR008490">
    <property type="entry name" value="Transposase_InsH_N"/>
</dbReference>
<dbReference type="Pfam" id="PF01609">
    <property type="entry name" value="DDE_Tnp_1"/>
    <property type="match status" value="1"/>
</dbReference>
<evidence type="ECO:0000259" key="3">
    <source>
        <dbReference type="Pfam" id="PF05598"/>
    </source>
</evidence>
<feature type="compositionally biased region" description="Basic residues" evidence="1">
    <location>
        <begin position="211"/>
        <end position="224"/>
    </location>
</feature>
<reference evidence="4" key="1">
    <citation type="submission" date="2019-08" db="EMBL/GenBank/DDBJ databases">
        <authorList>
            <person name="Kucharzyk K."/>
            <person name="Murdoch R.W."/>
            <person name="Higgins S."/>
            <person name="Loffler F."/>
        </authorList>
    </citation>
    <scope>NUCLEOTIDE SEQUENCE</scope>
</reference>
<dbReference type="InterPro" id="IPR002559">
    <property type="entry name" value="Transposase_11"/>
</dbReference>
<dbReference type="GO" id="GO:0004803">
    <property type="term" value="F:transposase activity"/>
    <property type="evidence" value="ECO:0007669"/>
    <property type="project" value="InterPro"/>
</dbReference>
<dbReference type="PANTHER" id="PTHR35604">
    <property type="entry name" value="TRANSPOSASE INSH FOR INSERTION SEQUENCE ELEMENT IS5A-RELATED"/>
    <property type="match status" value="1"/>
</dbReference>
<feature type="domain" description="Transposase IS4-like" evidence="2">
    <location>
        <begin position="241"/>
        <end position="286"/>
    </location>
</feature>
<evidence type="ECO:0000256" key="1">
    <source>
        <dbReference type="SAM" id="MobiDB-lite"/>
    </source>
</evidence>